<name>A0A1E2SJM1_LEIXY</name>
<sequence>MLCTPGRSRRRRLSLCSECPRVHGPQILSTLSTLLGYLVPRALIGVSRAIVVAAPTMLVRLELLAELTVGHRYRGPRQRLDALDQELAALGLPAVTDRVATTHPARARPTCAHPDRIVAGIVHDVRYCEYCWRRTPQTRRPCVRCGHLDHANRDGLCKPCRATDAIERLFGSDLELSRPDLLPLLTHLQAASPS</sequence>
<dbReference type="OrthoDB" id="3216692at2"/>
<protein>
    <submittedName>
        <fullName evidence="1">Uncharacterized protein</fullName>
    </submittedName>
</protein>
<comment type="caution">
    <text evidence="1">The sequence shown here is derived from an EMBL/GenBank/DDBJ whole genome shotgun (WGS) entry which is preliminary data.</text>
</comment>
<proteinExistence type="predicted"/>
<organism evidence="1 2">
    <name type="scientific">Leifsonia xyli subsp. xyli</name>
    <dbReference type="NCBI Taxonomy" id="59736"/>
    <lineage>
        <taxon>Bacteria</taxon>
        <taxon>Bacillati</taxon>
        <taxon>Actinomycetota</taxon>
        <taxon>Actinomycetes</taxon>
        <taxon>Micrococcales</taxon>
        <taxon>Microbacteriaceae</taxon>
        <taxon>Leifsonia</taxon>
    </lineage>
</organism>
<accession>A0A1E2SJM1</accession>
<dbReference type="EMBL" id="LNZG01000023">
    <property type="protein sequence ID" value="ODA89953.1"/>
    <property type="molecule type" value="Genomic_DNA"/>
</dbReference>
<evidence type="ECO:0000313" key="1">
    <source>
        <dbReference type="EMBL" id="ODA89953.1"/>
    </source>
</evidence>
<dbReference type="RefSeq" id="WP_011187042.1">
    <property type="nucleotide sequence ID" value="NZ_LNZG01000023.1"/>
</dbReference>
<gene>
    <name evidence="1" type="ORF">ATY41_02625</name>
</gene>
<evidence type="ECO:0000313" key="2">
    <source>
        <dbReference type="Proteomes" id="UP000094426"/>
    </source>
</evidence>
<dbReference type="AlphaFoldDB" id="A0A1E2SJM1"/>
<reference evidence="2" key="1">
    <citation type="submission" date="2015-11" db="EMBL/GenBank/DDBJ databases">
        <authorList>
            <person name="Wang J."/>
            <person name="Wang L."/>
            <person name="Wang F."/>
            <person name="Cao G."/>
        </authorList>
    </citation>
    <scope>NUCLEOTIDE SEQUENCE [LARGE SCALE GENOMIC DNA]</scope>
    <source>
        <strain evidence="2">gdw1</strain>
    </source>
</reference>
<dbReference type="Proteomes" id="UP000094426">
    <property type="component" value="Unassembled WGS sequence"/>
</dbReference>